<dbReference type="AlphaFoldDB" id="A0A2J8ADX6"/>
<proteinExistence type="predicted"/>
<protein>
    <submittedName>
        <fullName evidence="1">Uncharacterized protein</fullName>
    </submittedName>
</protein>
<reference evidence="1 2" key="1">
    <citation type="journal article" date="2017" name="Mol. Biol. Evol.">
        <title>The 4-celled Tetrabaena socialis nuclear genome reveals the essential components for genetic control of cell number at the origin of multicellularity in the volvocine lineage.</title>
        <authorList>
            <person name="Featherston J."/>
            <person name="Arakaki Y."/>
            <person name="Hanschen E.R."/>
            <person name="Ferris P.J."/>
            <person name="Michod R.E."/>
            <person name="Olson B.J.S.C."/>
            <person name="Nozaki H."/>
            <person name="Durand P.M."/>
        </authorList>
    </citation>
    <scope>NUCLEOTIDE SEQUENCE [LARGE SCALE GENOMIC DNA]</scope>
    <source>
        <strain evidence="1 2">NIES-571</strain>
    </source>
</reference>
<evidence type="ECO:0000313" key="2">
    <source>
        <dbReference type="Proteomes" id="UP000236333"/>
    </source>
</evidence>
<gene>
    <name evidence="1" type="ORF">TSOC_002513</name>
</gene>
<accession>A0A2J8ADX6</accession>
<keyword evidence="2" id="KW-1185">Reference proteome</keyword>
<evidence type="ECO:0000313" key="1">
    <source>
        <dbReference type="EMBL" id="PNH10731.1"/>
    </source>
</evidence>
<dbReference type="OrthoDB" id="3657563at2759"/>
<sequence length="121" mass="13100">MERACLVDEVAVSDSHRIFVHWTSHGTQLQAPHTPPAAAHRPALAAAAATAAAAPASSAPSHHNSQTQGVDIITFNHDRSRILEVNVYRQLTYDERRGVAAQLCPGPLEIRLATLHREPMA</sequence>
<comment type="caution">
    <text evidence="1">The sequence shown here is derived from an EMBL/GenBank/DDBJ whole genome shotgun (WGS) entry which is preliminary data.</text>
</comment>
<organism evidence="1 2">
    <name type="scientific">Tetrabaena socialis</name>
    <dbReference type="NCBI Taxonomy" id="47790"/>
    <lineage>
        <taxon>Eukaryota</taxon>
        <taxon>Viridiplantae</taxon>
        <taxon>Chlorophyta</taxon>
        <taxon>core chlorophytes</taxon>
        <taxon>Chlorophyceae</taxon>
        <taxon>CS clade</taxon>
        <taxon>Chlamydomonadales</taxon>
        <taxon>Tetrabaenaceae</taxon>
        <taxon>Tetrabaena</taxon>
    </lineage>
</organism>
<name>A0A2J8ADX6_9CHLO</name>
<dbReference type="Proteomes" id="UP000236333">
    <property type="component" value="Unassembled WGS sequence"/>
</dbReference>
<dbReference type="EMBL" id="PGGS01000048">
    <property type="protein sequence ID" value="PNH10731.1"/>
    <property type="molecule type" value="Genomic_DNA"/>
</dbReference>